<feature type="binding site" evidence="9">
    <location>
        <position position="150"/>
    </location>
    <ligand>
        <name>1-deoxy-D-xylulose 5-phosphate</name>
        <dbReference type="ChEBI" id="CHEBI:57792"/>
    </ligand>
</feature>
<feature type="binding site" evidence="9">
    <location>
        <position position="217"/>
    </location>
    <ligand>
        <name>1-deoxy-D-xylulose 5-phosphate</name>
        <dbReference type="ChEBI" id="CHEBI:57792"/>
    </ligand>
</feature>
<evidence type="ECO:0000256" key="3">
    <source>
        <dbReference type="ARBA" id="ARBA00022723"/>
    </source>
</evidence>
<dbReference type="EC" id="1.1.1.267" evidence="9"/>
<dbReference type="HAMAP" id="MF_00183">
    <property type="entry name" value="DXP_reductoisom"/>
    <property type="match status" value="1"/>
</dbReference>
<dbReference type="SUPFAM" id="SSF51735">
    <property type="entry name" value="NAD(P)-binding Rossmann-fold domains"/>
    <property type="match status" value="1"/>
</dbReference>
<dbReference type="Proteomes" id="UP000617979">
    <property type="component" value="Unassembled WGS sequence"/>
</dbReference>
<evidence type="ECO:0000259" key="12">
    <source>
        <dbReference type="Pfam" id="PF13288"/>
    </source>
</evidence>
<keyword evidence="14" id="KW-1185">Reference proteome</keyword>
<evidence type="ECO:0000256" key="7">
    <source>
        <dbReference type="ARBA" id="ARBA00023229"/>
    </source>
</evidence>
<keyword evidence="3 9" id="KW-0479">Metal-binding</keyword>
<evidence type="ECO:0000256" key="4">
    <source>
        <dbReference type="ARBA" id="ARBA00022857"/>
    </source>
</evidence>
<dbReference type="Pfam" id="PF02670">
    <property type="entry name" value="DXP_reductoisom"/>
    <property type="match status" value="1"/>
</dbReference>
<evidence type="ECO:0000256" key="2">
    <source>
        <dbReference type="ARBA" id="ARBA00006825"/>
    </source>
</evidence>
<evidence type="ECO:0000256" key="9">
    <source>
        <dbReference type="HAMAP-Rule" id="MF_00183"/>
    </source>
</evidence>
<dbReference type="Gene3D" id="3.40.50.720">
    <property type="entry name" value="NAD(P)-binding Rossmann-like Domain"/>
    <property type="match status" value="1"/>
</dbReference>
<sequence>MMKQRLAILGSTGSIGTNTLEVVRQHPDQFEVVALAAGGNVDEMVKQVEEFKPKLISMSSKDAAEEVKLRANRPVRTVYGEEGPIEVATHPDATYLVSALMGSRGLIPTLAAIREGKTIGLANKETLVMGGAIVMEEAKKAGVAILPIDSEHSAIYQCLHKENPTQVKRIILTASGGPFRDWPREKIERATREEALNHPNWSMGEKITVDSASLMNKGLEVIEAHWLFNLSYDRIDVLIHPESIIHSMVEFVDGAVLAELGTPDMKVPIQYALGYPKRLPLRTKTLDLVELGALHFREPDPKRFPCLQMAYDAGRAGGTMPTVLNGANEVAVERFLRGRLPFPMIEEIVGKALSRHRTVTDPNLEDLFEADRWARETARQCLEMTD</sequence>
<organism evidence="13 14">
    <name type="scientific">Kroppenstedtia guangzhouensis</name>
    <dbReference type="NCBI Taxonomy" id="1274356"/>
    <lineage>
        <taxon>Bacteria</taxon>
        <taxon>Bacillati</taxon>
        <taxon>Bacillota</taxon>
        <taxon>Bacilli</taxon>
        <taxon>Bacillales</taxon>
        <taxon>Thermoactinomycetaceae</taxon>
        <taxon>Kroppenstedtia</taxon>
    </lineage>
</organism>
<feature type="binding site" evidence="9">
    <location>
        <position position="124"/>
    </location>
    <ligand>
        <name>1-deoxy-D-xylulose 5-phosphate</name>
        <dbReference type="ChEBI" id="CHEBI:57792"/>
    </ligand>
</feature>
<feature type="binding site" evidence="9">
    <location>
        <position position="211"/>
    </location>
    <ligand>
        <name>1-deoxy-D-xylulose 5-phosphate</name>
        <dbReference type="ChEBI" id="CHEBI:57792"/>
    </ligand>
</feature>
<accession>A0ABQ1FZC6</accession>
<evidence type="ECO:0000313" key="13">
    <source>
        <dbReference type="EMBL" id="GGA34378.1"/>
    </source>
</evidence>
<comment type="caution">
    <text evidence="9">Lacks conserved residue(s) required for the propagation of feature annotation.</text>
</comment>
<feature type="binding site" evidence="9">
    <location>
        <position position="216"/>
    </location>
    <ligand>
        <name>1-deoxy-D-xylulose 5-phosphate</name>
        <dbReference type="ChEBI" id="CHEBI:57792"/>
    </ligand>
</feature>
<dbReference type="NCBIfam" id="NF009114">
    <property type="entry name" value="PRK12464.1"/>
    <property type="match status" value="1"/>
</dbReference>
<feature type="binding site" evidence="9">
    <location>
        <position position="151"/>
    </location>
    <ligand>
        <name>1-deoxy-D-xylulose 5-phosphate</name>
        <dbReference type="ChEBI" id="CHEBI:57792"/>
    </ligand>
</feature>
<comment type="catalytic activity">
    <reaction evidence="8">
        <text>2-C-methyl-D-erythritol 4-phosphate + NADP(+) = 1-deoxy-D-xylulose 5-phosphate + NADPH + H(+)</text>
        <dbReference type="Rhea" id="RHEA:13717"/>
        <dbReference type="ChEBI" id="CHEBI:15378"/>
        <dbReference type="ChEBI" id="CHEBI:57783"/>
        <dbReference type="ChEBI" id="CHEBI:57792"/>
        <dbReference type="ChEBI" id="CHEBI:58262"/>
        <dbReference type="ChEBI" id="CHEBI:58349"/>
        <dbReference type="EC" id="1.1.1.267"/>
    </reaction>
    <physiologicalReaction direction="right-to-left" evidence="8">
        <dbReference type="Rhea" id="RHEA:13719"/>
    </physiologicalReaction>
</comment>
<feature type="binding site" evidence="9">
    <location>
        <position position="123"/>
    </location>
    <ligand>
        <name>NADPH</name>
        <dbReference type="ChEBI" id="CHEBI:57783"/>
    </ligand>
</feature>
<evidence type="ECO:0000256" key="1">
    <source>
        <dbReference type="ARBA" id="ARBA00005094"/>
    </source>
</evidence>
<keyword evidence="6 9" id="KW-0464">Manganese</keyword>
<dbReference type="Gene3D" id="1.10.1740.10">
    <property type="match status" value="1"/>
</dbReference>
<evidence type="ECO:0000256" key="6">
    <source>
        <dbReference type="ARBA" id="ARBA00023211"/>
    </source>
</evidence>
<comment type="function">
    <text evidence="9">Catalyzes the NADPH-dependent rearrangement and reduction of 1-deoxy-D-xylulose-5-phosphate (DXP) to 2-C-methyl-D-erythritol 4-phosphate (MEP).</text>
</comment>
<evidence type="ECO:0000256" key="5">
    <source>
        <dbReference type="ARBA" id="ARBA00023002"/>
    </source>
</evidence>
<dbReference type="PANTHER" id="PTHR30525:SF0">
    <property type="entry name" value="1-DEOXY-D-XYLULOSE 5-PHOSPHATE REDUCTOISOMERASE, CHLOROPLASTIC"/>
    <property type="match status" value="1"/>
</dbReference>
<dbReference type="InterPro" id="IPR036291">
    <property type="entry name" value="NAD(P)-bd_dom_sf"/>
</dbReference>
<dbReference type="Pfam" id="PF13288">
    <property type="entry name" value="DXPR_C"/>
    <property type="match status" value="1"/>
</dbReference>
<comment type="caution">
    <text evidence="13">The sequence shown here is derived from an EMBL/GenBank/DDBJ whole genome shotgun (WGS) entry which is preliminary data.</text>
</comment>
<comment type="pathway">
    <text evidence="1 9">Isoprenoid biosynthesis; isopentenyl diphosphate biosynthesis via DXP pathway; isopentenyl diphosphate from 1-deoxy-D-xylulose 5-phosphate: step 1/6.</text>
</comment>
<keyword evidence="4 9" id="KW-0521">NADP</keyword>
<dbReference type="PANTHER" id="PTHR30525">
    <property type="entry name" value="1-DEOXY-D-XYLULOSE 5-PHOSPHATE REDUCTOISOMERASE"/>
    <property type="match status" value="1"/>
</dbReference>
<dbReference type="InterPro" id="IPR013644">
    <property type="entry name" value="DXP_reductoisomerase_C"/>
</dbReference>
<evidence type="ECO:0000259" key="10">
    <source>
        <dbReference type="Pfam" id="PF02670"/>
    </source>
</evidence>
<feature type="binding site" evidence="9">
    <location>
        <position position="15"/>
    </location>
    <ligand>
        <name>NADPH</name>
        <dbReference type="ChEBI" id="CHEBI:57783"/>
    </ligand>
</feature>
<feature type="binding site" evidence="9">
    <location>
        <position position="220"/>
    </location>
    <ligand>
        <name>Mn(2+)</name>
        <dbReference type="ChEBI" id="CHEBI:29035"/>
    </ligand>
</feature>
<keyword evidence="7 9" id="KW-0414">Isoprene biosynthesis</keyword>
<dbReference type="SUPFAM" id="SSF69055">
    <property type="entry name" value="1-deoxy-D-xylulose-5-phosphate reductoisomerase, C-terminal domain"/>
    <property type="match status" value="1"/>
</dbReference>
<keyword evidence="5 9" id="KW-0560">Oxidoreductase</keyword>
<feature type="domain" description="1-deoxy-D-xylulose 5-phosphate reductoisomerase N-terminal" evidence="10">
    <location>
        <begin position="6"/>
        <end position="131"/>
    </location>
</feature>
<feature type="binding site" evidence="9">
    <location>
        <position position="149"/>
    </location>
    <ligand>
        <name>Mn(2+)</name>
        <dbReference type="ChEBI" id="CHEBI:29035"/>
    </ligand>
</feature>
<feature type="binding site" evidence="9">
    <location>
        <position position="125"/>
    </location>
    <ligand>
        <name>NADPH</name>
        <dbReference type="ChEBI" id="CHEBI:57783"/>
    </ligand>
</feature>
<feature type="binding site" evidence="9">
    <location>
        <position position="13"/>
    </location>
    <ligand>
        <name>NADPH</name>
        <dbReference type="ChEBI" id="CHEBI:57783"/>
    </ligand>
</feature>
<proteinExistence type="inferred from homology"/>
<name>A0ABQ1FZC6_9BACL</name>
<evidence type="ECO:0000313" key="14">
    <source>
        <dbReference type="Proteomes" id="UP000617979"/>
    </source>
</evidence>
<feature type="binding site" evidence="9">
    <location>
        <position position="204"/>
    </location>
    <ligand>
        <name>NADPH</name>
        <dbReference type="ChEBI" id="CHEBI:57783"/>
    </ligand>
</feature>
<feature type="domain" description="1-deoxy-D-xylulose 5-phosphate reductoisomerase C-terminal" evidence="11">
    <location>
        <begin position="145"/>
        <end position="228"/>
    </location>
</feature>
<feature type="domain" description="DXP reductoisomerase C-terminal" evidence="12">
    <location>
        <begin position="260"/>
        <end position="376"/>
    </location>
</feature>
<gene>
    <name evidence="13" type="primary">dxr2</name>
    <name evidence="9" type="synonym">dxr</name>
    <name evidence="13" type="ORF">GCM10007416_03970</name>
</gene>
<feature type="binding site" evidence="9">
    <location>
        <position position="151"/>
    </location>
    <ligand>
        <name>Mn(2+)</name>
        <dbReference type="ChEBI" id="CHEBI:29035"/>
    </ligand>
</feature>
<feature type="binding site" evidence="9">
    <location>
        <position position="198"/>
    </location>
    <ligand>
        <name>1-deoxy-D-xylulose 5-phosphate</name>
        <dbReference type="ChEBI" id="CHEBI:57792"/>
    </ligand>
</feature>
<feature type="binding site" evidence="9">
    <location>
        <position position="12"/>
    </location>
    <ligand>
        <name>NADPH</name>
        <dbReference type="ChEBI" id="CHEBI:57783"/>
    </ligand>
</feature>
<feature type="binding site" evidence="9">
    <location>
        <position position="40"/>
    </location>
    <ligand>
        <name>NADPH</name>
        <dbReference type="ChEBI" id="CHEBI:57783"/>
    </ligand>
</feature>
<keyword evidence="9" id="KW-0460">Magnesium</keyword>
<feature type="binding site" evidence="9">
    <location>
        <position position="38"/>
    </location>
    <ligand>
        <name>NADPH</name>
        <dbReference type="ChEBI" id="CHEBI:57783"/>
    </ligand>
</feature>
<dbReference type="InterPro" id="IPR003821">
    <property type="entry name" value="DXP_reductoisomerase"/>
</dbReference>
<feature type="binding site" evidence="9">
    <location>
        <position position="175"/>
    </location>
    <ligand>
        <name>1-deoxy-D-xylulose 5-phosphate</name>
        <dbReference type="ChEBI" id="CHEBI:57792"/>
    </ligand>
</feature>
<dbReference type="SUPFAM" id="SSF55347">
    <property type="entry name" value="Glyceraldehyde-3-phosphate dehydrogenase-like, C-terminal domain"/>
    <property type="match status" value="1"/>
</dbReference>
<dbReference type="Pfam" id="PF08436">
    <property type="entry name" value="DXP_redisom_C"/>
    <property type="match status" value="1"/>
</dbReference>
<dbReference type="NCBIfam" id="TIGR00243">
    <property type="entry name" value="Dxr"/>
    <property type="match status" value="1"/>
</dbReference>
<dbReference type="InterPro" id="IPR013512">
    <property type="entry name" value="DXP_reductoisomerase_N"/>
</dbReference>
<dbReference type="PIRSF" id="PIRSF006205">
    <property type="entry name" value="Dxp_reductismrs"/>
    <property type="match status" value="1"/>
</dbReference>
<dbReference type="InterPro" id="IPR036169">
    <property type="entry name" value="DXPR_C_sf"/>
</dbReference>
<comment type="cofactor">
    <cofactor evidence="9">
        <name>Mg(2+)</name>
        <dbReference type="ChEBI" id="CHEBI:18420"/>
    </cofactor>
    <cofactor evidence="9">
        <name>Mn(2+)</name>
        <dbReference type="ChEBI" id="CHEBI:29035"/>
    </cofactor>
</comment>
<comment type="similarity">
    <text evidence="2 9">Belongs to the DXR family.</text>
</comment>
<protein>
    <recommendedName>
        <fullName evidence="9">1-deoxy-D-xylulose 5-phosphate reductoisomerase</fullName>
        <shortName evidence="9">DXP reductoisomerase</shortName>
        <ecNumber evidence="9">1.1.1.267</ecNumber>
    </recommendedName>
    <alternativeName>
        <fullName evidence="9">1-deoxyxylulose-5-phosphate reductoisomerase</fullName>
    </alternativeName>
    <alternativeName>
        <fullName evidence="9">2-C-methyl-D-erythritol 4-phosphate synthase</fullName>
    </alternativeName>
</protein>
<evidence type="ECO:0000256" key="8">
    <source>
        <dbReference type="ARBA" id="ARBA00048543"/>
    </source>
</evidence>
<reference evidence="14" key="1">
    <citation type="journal article" date="2019" name="Int. J. Syst. Evol. Microbiol.">
        <title>The Global Catalogue of Microorganisms (GCM) 10K type strain sequencing project: providing services to taxonomists for standard genome sequencing and annotation.</title>
        <authorList>
            <consortium name="The Broad Institute Genomics Platform"/>
            <consortium name="The Broad Institute Genome Sequencing Center for Infectious Disease"/>
            <person name="Wu L."/>
            <person name="Ma J."/>
        </authorList>
    </citation>
    <scope>NUCLEOTIDE SEQUENCE [LARGE SCALE GENOMIC DNA]</scope>
    <source>
        <strain evidence="14">CGMCC 1.12404</strain>
    </source>
</reference>
<feature type="binding site" evidence="9">
    <location>
        <position position="220"/>
    </location>
    <ligand>
        <name>1-deoxy-D-xylulose 5-phosphate</name>
        <dbReference type="ChEBI" id="CHEBI:57792"/>
    </ligand>
</feature>
<feature type="binding site" evidence="9">
    <location>
        <position position="14"/>
    </location>
    <ligand>
        <name>NADPH</name>
        <dbReference type="ChEBI" id="CHEBI:57783"/>
    </ligand>
</feature>
<dbReference type="EMBL" id="BMEX01000001">
    <property type="protein sequence ID" value="GGA34378.1"/>
    <property type="molecule type" value="Genomic_DNA"/>
</dbReference>
<dbReference type="InterPro" id="IPR026877">
    <property type="entry name" value="DXPR_C"/>
</dbReference>
<evidence type="ECO:0000259" key="11">
    <source>
        <dbReference type="Pfam" id="PF08436"/>
    </source>
</evidence>